<dbReference type="EMBL" id="JAOYFB010000040">
    <property type="protein sequence ID" value="KAK4035735.1"/>
    <property type="molecule type" value="Genomic_DNA"/>
</dbReference>
<gene>
    <name evidence="1" type="ORF">OUZ56_027819</name>
</gene>
<organism evidence="1 2">
    <name type="scientific">Daphnia magna</name>
    <dbReference type="NCBI Taxonomy" id="35525"/>
    <lineage>
        <taxon>Eukaryota</taxon>
        <taxon>Metazoa</taxon>
        <taxon>Ecdysozoa</taxon>
        <taxon>Arthropoda</taxon>
        <taxon>Crustacea</taxon>
        <taxon>Branchiopoda</taxon>
        <taxon>Diplostraca</taxon>
        <taxon>Cladocera</taxon>
        <taxon>Anomopoda</taxon>
        <taxon>Daphniidae</taxon>
        <taxon>Daphnia</taxon>
    </lineage>
</organism>
<protein>
    <submittedName>
        <fullName evidence="1">Uncharacterized protein</fullName>
    </submittedName>
</protein>
<accession>A0ABR0B214</accession>
<comment type="caution">
    <text evidence="1">The sequence shown here is derived from an EMBL/GenBank/DDBJ whole genome shotgun (WGS) entry which is preliminary data.</text>
</comment>
<sequence>MEKIIIYSESALNFGYNGQTMHDLGSKSNEDEENKLIFNLAHIVLELFKLKQTMHDLGSKSNEDEENKLFFNLAHIVLELFKLKQTMHGLDAKWSENYKNVRYFDLGYIVLEKRKMTSKMENRMHVESRGVHGNIRNDCVYE</sequence>
<name>A0ABR0B214_9CRUS</name>
<dbReference type="Proteomes" id="UP001234178">
    <property type="component" value="Unassembled WGS sequence"/>
</dbReference>
<keyword evidence="2" id="KW-1185">Reference proteome</keyword>
<proteinExistence type="predicted"/>
<reference evidence="1 2" key="1">
    <citation type="journal article" date="2023" name="Nucleic Acids Res.">
        <title>The hologenome of Daphnia magna reveals possible DNA methylation and microbiome-mediated evolution of the host genome.</title>
        <authorList>
            <person name="Chaturvedi A."/>
            <person name="Li X."/>
            <person name="Dhandapani V."/>
            <person name="Marshall H."/>
            <person name="Kissane S."/>
            <person name="Cuenca-Cambronero M."/>
            <person name="Asole G."/>
            <person name="Calvet F."/>
            <person name="Ruiz-Romero M."/>
            <person name="Marangio P."/>
            <person name="Guigo R."/>
            <person name="Rago D."/>
            <person name="Mirbahai L."/>
            <person name="Eastwood N."/>
            <person name="Colbourne J.K."/>
            <person name="Zhou J."/>
            <person name="Mallon E."/>
            <person name="Orsini L."/>
        </authorList>
    </citation>
    <scope>NUCLEOTIDE SEQUENCE [LARGE SCALE GENOMIC DNA]</scope>
    <source>
        <strain evidence="1">LRV0_1</strain>
    </source>
</reference>
<evidence type="ECO:0000313" key="1">
    <source>
        <dbReference type="EMBL" id="KAK4035735.1"/>
    </source>
</evidence>
<evidence type="ECO:0000313" key="2">
    <source>
        <dbReference type="Proteomes" id="UP001234178"/>
    </source>
</evidence>